<comment type="caution">
    <text evidence="1">The sequence shown here is derived from an EMBL/GenBank/DDBJ whole genome shotgun (WGS) entry which is preliminary data.</text>
</comment>
<evidence type="ECO:0000313" key="2">
    <source>
        <dbReference type="Proteomes" id="UP001196413"/>
    </source>
</evidence>
<evidence type="ECO:0000313" key="1">
    <source>
        <dbReference type="EMBL" id="KAJ1354340.1"/>
    </source>
</evidence>
<sequence length="100" mass="10973">MEIFVPFRGITRKRCSAIGSRVNGNRTSPSEGKVCPEEKVPDIDLSKAPAATATQSQIPLLKEDEGKVCYFEGSRGLATLSTQSRWSGTYLAQIRRLAIE</sequence>
<name>A0AAD5QMB0_PARTN</name>
<gene>
    <name evidence="1" type="ORF">KIN20_011247</name>
</gene>
<reference evidence="1" key="1">
    <citation type="submission" date="2021-06" db="EMBL/GenBank/DDBJ databases">
        <title>Parelaphostrongylus tenuis whole genome reference sequence.</title>
        <authorList>
            <person name="Garwood T.J."/>
            <person name="Larsen P.A."/>
            <person name="Fountain-Jones N.M."/>
            <person name="Garbe J.R."/>
            <person name="Macchietto M.G."/>
            <person name="Kania S.A."/>
            <person name="Gerhold R.W."/>
            <person name="Richards J.E."/>
            <person name="Wolf T.M."/>
        </authorList>
    </citation>
    <scope>NUCLEOTIDE SEQUENCE</scope>
    <source>
        <strain evidence="1">MNPRO001-30</strain>
        <tissue evidence="1">Meninges</tissue>
    </source>
</reference>
<dbReference type="Proteomes" id="UP001196413">
    <property type="component" value="Unassembled WGS sequence"/>
</dbReference>
<dbReference type="EMBL" id="JAHQIW010002019">
    <property type="protein sequence ID" value="KAJ1354340.1"/>
    <property type="molecule type" value="Genomic_DNA"/>
</dbReference>
<dbReference type="AlphaFoldDB" id="A0AAD5QMB0"/>
<keyword evidence="2" id="KW-1185">Reference proteome</keyword>
<protein>
    <submittedName>
        <fullName evidence="1">Uncharacterized protein</fullName>
    </submittedName>
</protein>
<organism evidence="1 2">
    <name type="scientific">Parelaphostrongylus tenuis</name>
    <name type="common">Meningeal worm</name>
    <dbReference type="NCBI Taxonomy" id="148309"/>
    <lineage>
        <taxon>Eukaryota</taxon>
        <taxon>Metazoa</taxon>
        <taxon>Ecdysozoa</taxon>
        <taxon>Nematoda</taxon>
        <taxon>Chromadorea</taxon>
        <taxon>Rhabditida</taxon>
        <taxon>Rhabditina</taxon>
        <taxon>Rhabditomorpha</taxon>
        <taxon>Strongyloidea</taxon>
        <taxon>Metastrongylidae</taxon>
        <taxon>Parelaphostrongylus</taxon>
    </lineage>
</organism>
<accession>A0AAD5QMB0</accession>
<proteinExistence type="predicted"/>